<dbReference type="Pfam" id="PF22604">
    <property type="entry name" value="TetR_HI_0893_C"/>
    <property type="match status" value="1"/>
</dbReference>
<dbReference type="RefSeq" id="WP_010622642.1">
    <property type="nucleotide sequence ID" value="NZ_AZGF01000014.1"/>
</dbReference>
<dbReference type="InterPro" id="IPR050624">
    <property type="entry name" value="HTH-type_Tx_Regulator"/>
</dbReference>
<feature type="DNA-binding region" description="H-T-H motif" evidence="2">
    <location>
        <begin position="29"/>
        <end position="48"/>
    </location>
</feature>
<dbReference type="SUPFAM" id="SSF46689">
    <property type="entry name" value="Homeodomain-like"/>
    <property type="match status" value="1"/>
</dbReference>
<reference evidence="4 5" key="1">
    <citation type="journal article" date="2015" name="Genome Announc.">
        <title>Expanding the biotechnology potential of lactobacilli through comparative genomics of 213 strains and associated genera.</title>
        <authorList>
            <person name="Sun Z."/>
            <person name="Harris H.M."/>
            <person name="McCann A."/>
            <person name="Guo C."/>
            <person name="Argimon S."/>
            <person name="Zhang W."/>
            <person name="Yang X."/>
            <person name="Jeffery I.B."/>
            <person name="Cooney J.C."/>
            <person name="Kagawa T.F."/>
            <person name="Liu W."/>
            <person name="Song Y."/>
            <person name="Salvetti E."/>
            <person name="Wrobel A."/>
            <person name="Rasinkangas P."/>
            <person name="Parkhill J."/>
            <person name="Rea M.C."/>
            <person name="O'Sullivan O."/>
            <person name="Ritari J."/>
            <person name="Douillard F.P."/>
            <person name="Paul Ross R."/>
            <person name="Yang R."/>
            <person name="Briner A.E."/>
            <person name="Felis G.E."/>
            <person name="de Vos W.M."/>
            <person name="Barrangou R."/>
            <person name="Klaenhammer T.R."/>
            <person name="Caufield P.W."/>
            <person name="Cui Y."/>
            <person name="Zhang H."/>
            <person name="O'Toole P.W."/>
        </authorList>
    </citation>
    <scope>NUCLEOTIDE SEQUENCE [LARGE SCALE GENOMIC DNA]</scope>
    <source>
        <strain evidence="4 5">DSM 5007</strain>
    </source>
</reference>
<dbReference type="AlphaFoldDB" id="A0A0R1W1Q2"/>
<name>A0A0R1W1Q2_9LACO</name>
<protein>
    <submittedName>
        <fullName evidence="4">Transcriptional regulator</fullName>
    </submittedName>
</protein>
<evidence type="ECO:0000313" key="5">
    <source>
        <dbReference type="Proteomes" id="UP000051820"/>
    </source>
</evidence>
<dbReference type="OrthoDB" id="6430772at2"/>
<evidence type="ECO:0000256" key="2">
    <source>
        <dbReference type="PROSITE-ProRule" id="PRU00335"/>
    </source>
</evidence>
<accession>A0A0R1W1Q2</accession>
<dbReference type="EMBL" id="AZGF01000014">
    <property type="protein sequence ID" value="KRM11800.1"/>
    <property type="molecule type" value="Genomic_DNA"/>
</dbReference>
<dbReference type="GO" id="GO:0003677">
    <property type="term" value="F:DNA binding"/>
    <property type="evidence" value="ECO:0007669"/>
    <property type="project" value="UniProtKB-UniRule"/>
</dbReference>
<dbReference type="PANTHER" id="PTHR43479:SF11">
    <property type="entry name" value="ACREF_ENVCD OPERON REPRESSOR-RELATED"/>
    <property type="match status" value="1"/>
</dbReference>
<dbReference type="Proteomes" id="UP000051820">
    <property type="component" value="Unassembled WGS sequence"/>
</dbReference>
<evidence type="ECO:0000259" key="3">
    <source>
        <dbReference type="PROSITE" id="PS50977"/>
    </source>
</evidence>
<feature type="domain" description="HTH tetR-type" evidence="3">
    <location>
        <begin position="6"/>
        <end position="66"/>
    </location>
</feature>
<dbReference type="InterPro" id="IPR054422">
    <property type="entry name" value="TetR-like_HI_0893_C"/>
</dbReference>
<dbReference type="Pfam" id="PF00440">
    <property type="entry name" value="TetR_N"/>
    <property type="match status" value="1"/>
</dbReference>
<dbReference type="InterPro" id="IPR001647">
    <property type="entry name" value="HTH_TetR"/>
</dbReference>
<proteinExistence type="predicted"/>
<dbReference type="PROSITE" id="PS50977">
    <property type="entry name" value="HTH_TETR_2"/>
    <property type="match status" value="1"/>
</dbReference>
<dbReference type="STRING" id="1423807.FD16_GL000469"/>
<dbReference type="eggNOG" id="COG1309">
    <property type="taxonomic scope" value="Bacteria"/>
</dbReference>
<evidence type="ECO:0000313" key="4">
    <source>
        <dbReference type="EMBL" id="KRM11800.1"/>
    </source>
</evidence>
<organism evidence="4 5">
    <name type="scientific">Paucilactobacillus suebicus DSM 5007 = KCTC 3549</name>
    <dbReference type="NCBI Taxonomy" id="1423807"/>
    <lineage>
        <taxon>Bacteria</taxon>
        <taxon>Bacillati</taxon>
        <taxon>Bacillota</taxon>
        <taxon>Bacilli</taxon>
        <taxon>Lactobacillales</taxon>
        <taxon>Lactobacillaceae</taxon>
        <taxon>Paucilactobacillus</taxon>
    </lineage>
</organism>
<gene>
    <name evidence="4" type="ORF">FD16_GL000469</name>
</gene>
<sequence length="191" mass="22065">MRKKNPQNLISIKQAVYDITINDGYQNLSMSKIAKKAGVPQATIYLYYESKEKMLTSIYVEARDMLDNQTKVNSEPGDHVETEVKRLFTSYSKTLLLHPQQALFMNIVNNTPELIETNVYKEMMNRNRDIRELIDYGQKTNQIADLPFNVIVAFTFDSLNSLLEYSYSSDVELTDSQIKQAVNLCWKVMEA</sequence>
<dbReference type="PANTHER" id="PTHR43479">
    <property type="entry name" value="ACREF/ENVCD OPERON REPRESSOR-RELATED"/>
    <property type="match status" value="1"/>
</dbReference>
<comment type="caution">
    <text evidence="4">The sequence shown here is derived from an EMBL/GenBank/DDBJ whole genome shotgun (WGS) entry which is preliminary data.</text>
</comment>
<evidence type="ECO:0000256" key="1">
    <source>
        <dbReference type="ARBA" id="ARBA00023125"/>
    </source>
</evidence>
<dbReference type="InterPro" id="IPR009057">
    <property type="entry name" value="Homeodomain-like_sf"/>
</dbReference>
<keyword evidence="5" id="KW-1185">Reference proteome</keyword>
<keyword evidence="1 2" id="KW-0238">DNA-binding</keyword>
<dbReference type="PATRIC" id="fig|1423807.3.peg.478"/>
<dbReference type="Gene3D" id="1.10.357.10">
    <property type="entry name" value="Tetracycline Repressor, domain 2"/>
    <property type="match status" value="1"/>
</dbReference>